<dbReference type="InterPro" id="IPR012340">
    <property type="entry name" value="NA-bd_OB-fold"/>
</dbReference>
<accession>A0A1M6EY50</accession>
<dbReference type="STRING" id="1121476.SAMN02745751_01284"/>
<evidence type="ECO:0000313" key="5">
    <source>
        <dbReference type="Proteomes" id="UP000184052"/>
    </source>
</evidence>
<organism evidence="4 5">
    <name type="scientific">Dethiosulfatibacter aminovorans DSM 17477</name>
    <dbReference type="NCBI Taxonomy" id="1121476"/>
    <lineage>
        <taxon>Bacteria</taxon>
        <taxon>Bacillati</taxon>
        <taxon>Bacillota</taxon>
        <taxon>Tissierellia</taxon>
        <taxon>Dethiosulfatibacter</taxon>
    </lineage>
</organism>
<evidence type="ECO:0000259" key="3">
    <source>
        <dbReference type="Pfam" id="PF08541"/>
    </source>
</evidence>
<dbReference type="GO" id="GO:0016746">
    <property type="term" value="F:acyltransferase activity"/>
    <property type="evidence" value="ECO:0007669"/>
    <property type="project" value="InterPro"/>
</dbReference>
<dbReference type="InterPro" id="IPR016039">
    <property type="entry name" value="Thiolase-like"/>
</dbReference>
<dbReference type="Gene3D" id="3.40.47.10">
    <property type="match status" value="1"/>
</dbReference>
<dbReference type="Proteomes" id="UP000184052">
    <property type="component" value="Unassembled WGS sequence"/>
</dbReference>
<dbReference type="OrthoDB" id="9785144at2"/>
<feature type="domain" description="ChsH2 C-terminal OB-fold" evidence="2">
    <location>
        <begin position="400"/>
        <end position="456"/>
    </location>
</feature>
<evidence type="ECO:0000256" key="1">
    <source>
        <dbReference type="ARBA" id="ARBA00022679"/>
    </source>
</evidence>
<evidence type="ECO:0000313" key="4">
    <source>
        <dbReference type="EMBL" id="SHI90378.1"/>
    </source>
</evidence>
<dbReference type="InterPro" id="IPR013747">
    <property type="entry name" value="ACP_syn_III_C"/>
</dbReference>
<keyword evidence="1" id="KW-0808">Transferase</keyword>
<dbReference type="RefSeq" id="WP_073048760.1">
    <property type="nucleotide sequence ID" value="NZ_FQZL01000008.1"/>
</dbReference>
<proteinExistence type="predicted"/>
<dbReference type="SUPFAM" id="SSF53901">
    <property type="entry name" value="Thiolase-like"/>
    <property type="match status" value="2"/>
</dbReference>
<dbReference type="EMBL" id="FQZL01000008">
    <property type="protein sequence ID" value="SHI90378.1"/>
    <property type="molecule type" value="Genomic_DNA"/>
</dbReference>
<dbReference type="InterPro" id="IPR002878">
    <property type="entry name" value="ChsH2_C"/>
</dbReference>
<name>A0A1M6EY50_9FIRM</name>
<evidence type="ECO:0000259" key="2">
    <source>
        <dbReference type="Pfam" id="PF01796"/>
    </source>
</evidence>
<keyword evidence="5" id="KW-1185">Reference proteome</keyword>
<dbReference type="Pfam" id="PF08541">
    <property type="entry name" value="ACP_syn_III_C"/>
    <property type="match status" value="1"/>
</dbReference>
<reference evidence="4 5" key="1">
    <citation type="submission" date="2016-11" db="EMBL/GenBank/DDBJ databases">
        <authorList>
            <person name="Jaros S."/>
            <person name="Januszkiewicz K."/>
            <person name="Wedrychowicz H."/>
        </authorList>
    </citation>
    <scope>NUCLEOTIDE SEQUENCE [LARGE SCALE GENOMIC DNA]</scope>
    <source>
        <strain evidence="4 5">DSM 17477</strain>
    </source>
</reference>
<sequence length="478" mass="52009">MIGITSYGVYLPRYRMERKIILKEMGWFNGGSPKGEKATVNADEDAITMAVEATINTKKSGKAEGIYMASTSFPYMVRQNSVVVSKAVGMSDGSRTADFTSSTQAGTNALLNAIETVKAGNANEIIACASDARRAKPGSPQEYTWGDGAAALSVGTENVIAEYLDSYSVSKDFIDSRRTDKKEFESVWEARWVKEEGYNKIIPSAVKGLLEKTSTSVEDYAKVCIAVPNASAGRGIAKRLGLSPEQACDNFITEIGDTGTAMPLMMLASALENAKAGDKIILVSYGYGAQALSFEVKEEVANIQGFACGVAYMLGRKKPLTSYSRYLAYKGLINLEYGIRGELVAATVPSSLNREGRTVTTLEGVKCKVCGTAQYPKHKVCVNPECGAIGQMEPYTFIDKPGKIVSFTADNLSFSMDPPQLYGLVDFEGGGRMFIDFTDCSVENVEIGDPVELTFRRKYTDELRGHYGYFWKAVPFEN</sequence>
<dbReference type="Pfam" id="PF01796">
    <property type="entry name" value="OB_ChsH2_C"/>
    <property type="match status" value="1"/>
</dbReference>
<gene>
    <name evidence="4" type="ORF">SAMN02745751_01284</name>
</gene>
<dbReference type="SUPFAM" id="SSF50249">
    <property type="entry name" value="Nucleic acid-binding proteins"/>
    <property type="match status" value="1"/>
</dbReference>
<dbReference type="AlphaFoldDB" id="A0A1M6EY50"/>
<dbReference type="CDD" id="cd00827">
    <property type="entry name" value="init_cond_enzymes"/>
    <property type="match status" value="1"/>
</dbReference>
<feature type="domain" description="Beta-ketoacyl-[acyl-carrier-protein] synthase III C-terminal" evidence="3">
    <location>
        <begin position="210"/>
        <end position="290"/>
    </location>
</feature>
<protein>
    <submittedName>
        <fullName evidence="4">3-hydroxy-3-methylglutaryl CoA synthase</fullName>
    </submittedName>
</protein>